<dbReference type="AlphaFoldDB" id="A0A9N8ZTP5"/>
<organism evidence="2 3">
    <name type="scientific">Paraglomus occultum</name>
    <dbReference type="NCBI Taxonomy" id="144539"/>
    <lineage>
        <taxon>Eukaryota</taxon>
        <taxon>Fungi</taxon>
        <taxon>Fungi incertae sedis</taxon>
        <taxon>Mucoromycota</taxon>
        <taxon>Glomeromycotina</taxon>
        <taxon>Glomeromycetes</taxon>
        <taxon>Paraglomerales</taxon>
        <taxon>Paraglomeraceae</taxon>
        <taxon>Paraglomus</taxon>
    </lineage>
</organism>
<keyword evidence="3" id="KW-1185">Reference proteome</keyword>
<evidence type="ECO:0000256" key="1">
    <source>
        <dbReference type="SAM" id="Coils"/>
    </source>
</evidence>
<dbReference type="EMBL" id="CAJVPJ010000285">
    <property type="protein sequence ID" value="CAG8506448.1"/>
    <property type="molecule type" value="Genomic_DNA"/>
</dbReference>
<name>A0A9N8ZTP5_9GLOM</name>
<dbReference type="Proteomes" id="UP000789572">
    <property type="component" value="Unassembled WGS sequence"/>
</dbReference>
<reference evidence="2" key="1">
    <citation type="submission" date="2021-06" db="EMBL/GenBank/DDBJ databases">
        <authorList>
            <person name="Kallberg Y."/>
            <person name="Tangrot J."/>
            <person name="Rosling A."/>
        </authorList>
    </citation>
    <scope>NUCLEOTIDE SEQUENCE</scope>
    <source>
        <strain evidence="2">IA702</strain>
    </source>
</reference>
<gene>
    <name evidence="2" type="ORF">POCULU_LOCUS2842</name>
</gene>
<feature type="coiled-coil region" evidence="1">
    <location>
        <begin position="1"/>
        <end position="144"/>
    </location>
</feature>
<evidence type="ECO:0000313" key="2">
    <source>
        <dbReference type="EMBL" id="CAG8506448.1"/>
    </source>
</evidence>
<comment type="caution">
    <text evidence="2">The sequence shown here is derived from an EMBL/GenBank/DDBJ whole genome shotgun (WGS) entry which is preliminary data.</text>
</comment>
<proteinExistence type="predicted"/>
<sequence length="317" mass="37097">MDKQGRQIKKLSTRINSYESKKGCFRKRFLAYAMLKKFRDENQILNKRKQELEHELTNVKEGFENVKKEYEVKINRLKKELLAVKKKASTEIDSLRVQLQKRNKEVETANTELRETQKRAIIDVEIANNQLREAQITADNAVNSANAQVREMELSCRSAIKKYRNEALKYQAALGNQSYAELSDEDPNNCTRYENDVKRFRHHLLQLIMPTKHDASNPRLYQTVPNFIPDYKIETMQSVLVKLAICGILKEWDTKINIYRNNILQIASQQRPWVDINEKETEYMALAACASLNKELTDFFLNWSSEKKSEDLVISTK</sequence>
<keyword evidence="1" id="KW-0175">Coiled coil</keyword>
<feature type="non-terminal residue" evidence="2">
    <location>
        <position position="1"/>
    </location>
</feature>
<evidence type="ECO:0000313" key="3">
    <source>
        <dbReference type="Proteomes" id="UP000789572"/>
    </source>
</evidence>
<protein>
    <submittedName>
        <fullName evidence="2">10112_t:CDS:1</fullName>
    </submittedName>
</protein>
<accession>A0A9N8ZTP5</accession>